<organism evidence="1 2">
    <name type="scientific">Genlisea aurea</name>
    <dbReference type="NCBI Taxonomy" id="192259"/>
    <lineage>
        <taxon>Eukaryota</taxon>
        <taxon>Viridiplantae</taxon>
        <taxon>Streptophyta</taxon>
        <taxon>Embryophyta</taxon>
        <taxon>Tracheophyta</taxon>
        <taxon>Spermatophyta</taxon>
        <taxon>Magnoliopsida</taxon>
        <taxon>eudicotyledons</taxon>
        <taxon>Gunneridae</taxon>
        <taxon>Pentapetalae</taxon>
        <taxon>asterids</taxon>
        <taxon>lamiids</taxon>
        <taxon>Lamiales</taxon>
        <taxon>Lentibulariaceae</taxon>
        <taxon>Genlisea</taxon>
    </lineage>
</organism>
<dbReference type="AlphaFoldDB" id="S8DNM8"/>
<accession>S8DNM8</accession>
<dbReference type="OrthoDB" id="273823at2759"/>
<gene>
    <name evidence="1" type="ORF">M569_10158</name>
</gene>
<evidence type="ECO:0000313" key="2">
    <source>
        <dbReference type="Proteomes" id="UP000015453"/>
    </source>
</evidence>
<evidence type="ECO:0000313" key="1">
    <source>
        <dbReference type="EMBL" id="EPS64623.1"/>
    </source>
</evidence>
<dbReference type="Proteomes" id="UP000015453">
    <property type="component" value="Unassembled WGS sequence"/>
</dbReference>
<keyword evidence="2" id="KW-1185">Reference proteome</keyword>
<name>S8DNM8_9LAMI</name>
<reference evidence="1 2" key="1">
    <citation type="journal article" date="2013" name="BMC Genomics">
        <title>The miniature genome of a carnivorous plant Genlisea aurea contains a low number of genes and short non-coding sequences.</title>
        <authorList>
            <person name="Leushkin E.V."/>
            <person name="Sutormin R.A."/>
            <person name="Nabieva E.R."/>
            <person name="Penin A.A."/>
            <person name="Kondrashov A.S."/>
            <person name="Logacheva M.D."/>
        </authorList>
    </citation>
    <scope>NUCLEOTIDE SEQUENCE [LARGE SCALE GENOMIC DNA]</scope>
</reference>
<sequence length="159" mass="17936">VGSAQRWYDELDNLSFSEVQDESSDRDVKEEGGKLSEEVHDGRIRIRSTINTSPGTSEAIIYASLYLKLVNNEDPSSSSVDSRREKQAARIADILEPKTKSRRDLLMKLLMSSESSQEETVFMKPVHVRLEFRSSEHPKADNTKGIILTDSSVEVHVKL</sequence>
<dbReference type="EMBL" id="AUSU01004702">
    <property type="protein sequence ID" value="EPS64623.1"/>
    <property type="molecule type" value="Genomic_DNA"/>
</dbReference>
<feature type="non-terminal residue" evidence="1">
    <location>
        <position position="1"/>
    </location>
</feature>
<proteinExistence type="predicted"/>
<protein>
    <submittedName>
        <fullName evidence="1">Uncharacterized protein</fullName>
    </submittedName>
</protein>
<comment type="caution">
    <text evidence="1">The sequence shown here is derived from an EMBL/GenBank/DDBJ whole genome shotgun (WGS) entry which is preliminary data.</text>
</comment>